<accession>A0AAF0X6Y5</accession>
<proteinExistence type="predicted"/>
<dbReference type="SUPFAM" id="SSF55048">
    <property type="entry name" value="Probable ACP-binding domain of malonyl-CoA ACP transacylase"/>
    <property type="match status" value="1"/>
</dbReference>
<reference evidence="2" key="2">
    <citation type="submission" date="2022-03" db="EMBL/GenBank/DDBJ databases">
        <title>Draft title - Genomic analysis of global carrot germplasm unveils the trajectory of domestication and the origin of high carotenoid orange carrot.</title>
        <authorList>
            <person name="Iorizzo M."/>
            <person name="Ellison S."/>
            <person name="Senalik D."/>
            <person name="Macko-Podgorni A."/>
            <person name="Grzebelus D."/>
            <person name="Bostan H."/>
            <person name="Rolling W."/>
            <person name="Curaba J."/>
            <person name="Simon P."/>
        </authorList>
    </citation>
    <scope>NUCLEOTIDE SEQUENCE</scope>
    <source>
        <tissue evidence="2">Leaf</tissue>
    </source>
</reference>
<dbReference type="InterPro" id="IPR004410">
    <property type="entry name" value="Malonyl_CoA-ACP_transAc_FabD"/>
</dbReference>
<dbReference type="SMART" id="SM00827">
    <property type="entry name" value="PKS_AT"/>
    <property type="match status" value="1"/>
</dbReference>
<gene>
    <name evidence="2" type="ORF">DCAR_0520863</name>
</gene>
<evidence type="ECO:0000259" key="1">
    <source>
        <dbReference type="SMART" id="SM00827"/>
    </source>
</evidence>
<dbReference type="EMBL" id="CP093347">
    <property type="protein sequence ID" value="WOH01479.1"/>
    <property type="molecule type" value="Genomic_DNA"/>
</dbReference>
<evidence type="ECO:0000313" key="2">
    <source>
        <dbReference type="EMBL" id="WOH01479.1"/>
    </source>
</evidence>
<dbReference type="InterPro" id="IPR001227">
    <property type="entry name" value="Ac_transferase_dom_sf"/>
</dbReference>
<dbReference type="SUPFAM" id="SSF52151">
    <property type="entry name" value="FabD/lysophospholipase-like"/>
    <property type="match status" value="1"/>
</dbReference>
<sequence length="404" mass="42731">MQAASFVPLNRLHRINCSSHLLKMASSSLLLPSISAHPISFLDSSGSLKSSASLCFKGFGTNGGIRGLKGCRNLDKSRVFMGVPQTTTVDDALFLGFKPTSAFLFPGQGAQAVGMGLEAQKVPAAAELFSKANEILGFDLLDVCISGPKEKLDSTVLSQPAIYVTSLAAVEVLRAREGGQQIIDSIDVTCGLSLGEYTALAFAGAFSFEDGLKLVKLRGQAMQEAADAAKSAMVSVIGLDSEKVQLLCEAANEEVEEAEKVQVANFLCPGNYAVSGGVKGVEVLEAKAKSFKARMTVRLAVAGAFHTSFMNPAVSRLEAALAATEIRVPRIPVISNVDALPHADPETIKEILARQVTSPVQWEATVKTLLGRGVKKSYELGPGKVIAGIFKRMDRSAEIENISA</sequence>
<dbReference type="NCBIfam" id="TIGR00128">
    <property type="entry name" value="fabD"/>
    <property type="match status" value="1"/>
</dbReference>
<dbReference type="InterPro" id="IPR016035">
    <property type="entry name" value="Acyl_Trfase/lysoPLipase"/>
</dbReference>
<dbReference type="InterPro" id="IPR014043">
    <property type="entry name" value="Acyl_transferase_dom"/>
</dbReference>
<dbReference type="PANTHER" id="PTHR47170">
    <property type="entry name" value="MALONYL-COA ACP TRANSACYLASE, ACP-BINDING"/>
    <property type="match status" value="1"/>
</dbReference>
<evidence type="ECO:0000313" key="3">
    <source>
        <dbReference type="Proteomes" id="UP000077755"/>
    </source>
</evidence>
<reference evidence="2" key="1">
    <citation type="journal article" date="2016" name="Nat. Genet.">
        <title>A high-quality carrot genome assembly provides new insights into carotenoid accumulation and asterid genome evolution.</title>
        <authorList>
            <person name="Iorizzo M."/>
            <person name="Ellison S."/>
            <person name="Senalik D."/>
            <person name="Zeng P."/>
            <person name="Satapoomin P."/>
            <person name="Huang J."/>
            <person name="Bowman M."/>
            <person name="Iovene M."/>
            <person name="Sanseverino W."/>
            <person name="Cavagnaro P."/>
            <person name="Yildiz M."/>
            <person name="Macko-Podgorni A."/>
            <person name="Moranska E."/>
            <person name="Grzebelus E."/>
            <person name="Grzebelus D."/>
            <person name="Ashrafi H."/>
            <person name="Zheng Z."/>
            <person name="Cheng S."/>
            <person name="Spooner D."/>
            <person name="Van Deynze A."/>
            <person name="Simon P."/>
        </authorList>
    </citation>
    <scope>NUCLEOTIDE SEQUENCE</scope>
    <source>
        <tissue evidence="2">Leaf</tissue>
    </source>
</reference>
<dbReference type="GO" id="GO:0004314">
    <property type="term" value="F:[acyl-carrier-protein] S-malonyltransferase activity"/>
    <property type="evidence" value="ECO:0007669"/>
    <property type="project" value="InterPro"/>
</dbReference>
<dbReference type="PANTHER" id="PTHR47170:SF2">
    <property type="entry name" value="MALONYL-COA:ACP TRANSACYLASE (MAT) DOMAIN-CONTAINING PROTEIN"/>
    <property type="match status" value="1"/>
</dbReference>
<protein>
    <recommendedName>
        <fullName evidence="1">Malonyl-CoA:ACP transacylase (MAT) domain-containing protein</fullName>
    </recommendedName>
</protein>
<keyword evidence="3" id="KW-1185">Reference proteome</keyword>
<feature type="domain" description="Malonyl-CoA:ACP transacylase (MAT)" evidence="1">
    <location>
        <begin position="104"/>
        <end position="403"/>
    </location>
</feature>
<dbReference type="Proteomes" id="UP000077755">
    <property type="component" value="Chromosome 5"/>
</dbReference>
<dbReference type="KEGG" id="dcr:108219891"/>
<dbReference type="AlphaFoldDB" id="A0AAF0X6Y5"/>
<dbReference type="Gene3D" id="3.40.366.10">
    <property type="entry name" value="Malonyl-Coenzyme A Acyl Carrier Protein, domain 2"/>
    <property type="match status" value="1"/>
</dbReference>
<name>A0AAF0X6Y5_DAUCS</name>
<dbReference type="FunFam" id="3.30.70.250:FF:000004">
    <property type="entry name" value="Malonyl CoA-acyl carrier transacylase"/>
    <property type="match status" value="1"/>
</dbReference>
<dbReference type="Pfam" id="PF00698">
    <property type="entry name" value="Acyl_transf_1"/>
    <property type="match status" value="1"/>
</dbReference>
<dbReference type="Gene3D" id="3.30.70.250">
    <property type="entry name" value="Malonyl-CoA ACP transacylase, ACP-binding"/>
    <property type="match status" value="1"/>
</dbReference>
<dbReference type="InterPro" id="IPR052760">
    <property type="entry name" value="Mitochondrial_malonyltrans"/>
</dbReference>
<dbReference type="InterPro" id="IPR016036">
    <property type="entry name" value="Malonyl_transacylase_ACP-bd"/>
</dbReference>
<organism evidence="2 3">
    <name type="scientific">Daucus carota subsp. sativus</name>
    <name type="common">Carrot</name>
    <dbReference type="NCBI Taxonomy" id="79200"/>
    <lineage>
        <taxon>Eukaryota</taxon>
        <taxon>Viridiplantae</taxon>
        <taxon>Streptophyta</taxon>
        <taxon>Embryophyta</taxon>
        <taxon>Tracheophyta</taxon>
        <taxon>Spermatophyta</taxon>
        <taxon>Magnoliopsida</taxon>
        <taxon>eudicotyledons</taxon>
        <taxon>Gunneridae</taxon>
        <taxon>Pentapetalae</taxon>
        <taxon>asterids</taxon>
        <taxon>campanulids</taxon>
        <taxon>Apiales</taxon>
        <taxon>Apiaceae</taxon>
        <taxon>Apioideae</taxon>
        <taxon>Scandiceae</taxon>
        <taxon>Daucinae</taxon>
        <taxon>Daucus</taxon>
        <taxon>Daucus sect. Daucus</taxon>
    </lineage>
</organism>